<dbReference type="InterPro" id="IPR036188">
    <property type="entry name" value="FAD/NAD-bd_sf"/>
</dbReference>
<protein>
    <submittedName>
        <fullName evidence="6">FAD/NAD(P)-binding domain-containing protein</fullName>
    </submittedName>
</protein>
<dbReference type="Pfam" id="PF07992">
    <property type="entry name" value="Pyr_redox_2"/>
    <property type="match status" value="1"/>
</dbReference>
<evidence type="ECO:0000256" key="1">
    <source>
        <dbReference type="ARBA" id="ARBA00006442"/>
    </source>
</evidence>
<comment type="similarity">
    <text evidence="1">Belongs to the FAD-dependent oxidoreductase family.</text>
</comment>
<evidence type="ECO:0000256" key="3">
    <source>
        <dbReference type="ARBA" id="ARBA00022827"/>
    </source>
</evidence>
<dbReference type="PANTHER" id="PTHR43735">
    <property type="entry name" value="APOPTOSIS-INDUCING FACTOR 1"/>
    <property type="match status" value="1"/>
</dbReference>
<dbReference type="GO" id="GO:0050660">
    <property type="term" value="F:flavin adenine dinucleotide binding"/>
    <property type="evidence" value="ECO:0007669"/>
    <property type="project" value="TreeGrafter"/>
</dbReference>
<evidence type="ECO:0000259" key="5">
    <source>
        <dbReference type="Pfam" id="PF07992"/>
    </source>
</evidence>
<keyword evidence="3" id="KW-0274">FAD</keyword>
<dbReference type="Gene3D" id="3.50.50.100">
    <property type="match status" value="1"/>
</dbReference>
<sequence>MVSNILVIGASGGAIVARQLSESLPPTHRLILIERLNFAYHPISSLRGAVIPGFEENNFASFDNFFDKGSRHVVLSGTEVTKLGEDSVTISGEFEESNTIPFDYACLALGATYPVPGRPRSTSKEEGLENQRQMQRDIKAAKSILVVGGGPVGVEFVGEVRTQYPKSTGKAITLATSGGELIPGGWKKSLGQKIHTLLTSEGIDIKYNAKVNLPEDVEVGKLLPTLRSFELPDGGKVEADFVVMATGGKPNTSLVKQDHPEALNDMGLIKVEPTTLRVLDPKLGKYFAMGDCSDSPGPNTYFAVMQQAPVVVAHMNALAQGKGKASKAYKEPMNVMVVPFGPSQGHGQIGPFVMGSWVTSLGKGKTLFVPDFKKLYRV</sequence>
<dbReference type="PANTHER" id="PTHR43735:SF3">
    <property type="entry name" value="FERROPTOSIS SUPPRESSOR PROTEIN 1"/>
    <property type="match status" value="1"/>
</dbReference>
<dbReference type="PRINTS" id="PR00411">
    <property type="entry name" value="PNDRDTASEI"/>
</dbReference>
<dbReference type="GO" id="GO:0004174">
    <property type="term" value="F:electron-transferring-flavoprotein dehydrogenase activity"/>
    <property type="evidence" value="ECO:0007669"/>
    <property type="project" value="TreeGrafter"/>
</dbReference>
<dbReference type="AlphaFoldDB" id="A0A316U454"/>
<dbReference type="Proteomes" id="UP000245942">
    <property type="component" value="Unassembled WGS sequence"/>
</dbReference>
<accession>A0A316U454</accession>
<dbReference type="GO" id="GO:0005737">
    <property type="term" value="C:cytoplasm"/>
    <property type="evidence" value="ECO:0007669"/>
    <property type="project" value="TreeGrafter"/>
</dbReference>
<keyword evidence="4" id="KW-0560">Oxidoreductase</keyword>
<keyword evidence="7" id="KW-1185">Reference proteome</keyword>
<dbReference type="InterPro" id="IPR023753">
    <property type="entry name" value="FAD/NAD-binding_dom"/>
</dbReference>
<dbReference type="SUPFAM" id="SSF51905">
    <property type="entry name" value="FAD/NAD(P)-binding domain"/>
    <property type="match status" value="1"/>
</dbReference>
<evidence type="ECO:0000313" key="7">
    <source>
        <dbReference type="Proteomes" id="UP000245942"/>
    </source>
</evidence>
<proteinExistence type="inferred from homology"/>
<evidence type="ECO:0000256" key="2">
    <source>
        <dbReference type="ARBA" id="ARBA00022630"/>
    </source>
</evidence>
<organism evidence="6 7">
    <name type="scientific">Pseudomicrostroma glucosiphilum</name>
    <dbReference type="NCBI Taxonomy" id="1684307"/>
    <lineage>
        <taxon>Eukaryota</taxon>
        <taxon>Fungi</taxon>
        <taxon>Dikarya</taxon>
        <taxon>Basidiomycota</taxon>
        <taxon>Ustilaginomycotina</taxon>
        <taxon>Exobasidiomycetes</taxon>
        <taxon>Microstromatales</taxon>
        <taxon>Microstromatales incertae sedis</taxon>
        <taxon>Pseudomicrostroma</taxon>
    </lineage>
</organism>
<keyword evidence="2" id="KW-0285">Flavoprotein</keyword>
<dbReference type="RefSeq" id="XP_025347110.1">
    <property type="nucleotide sequence ID" value="XM_025492726.1"/>
</dbReference>
<dbReference type="STRING" id="1684307.A0A316U454"/>
<dbReference type="GeneID" id="37014460"/>
<evidence type="ECO:0000256" key="4">
    <source>
        <dbReference type="ARBA" id="ARBA00023002"/>
    </source>
</evidence>
<feature type="domain" description="FAD/NAD(P)-binding" evidence="5">
    <location>
        <begin position="4"/>
        <end position="301"/>
    </location>
</feature>
<dbReference type="PRINTS" id="PR00368">
    <property type="entry name" value="FADPNR"/>
</dbReference>
<gene>
    <name evidence="6" type="ORF">BCV69DRAFT_283481</name>
</gene>
<dbReference type="OrthoDB" id="202203at2759"/>
<reference evidence="6 7" key="1">
    <citation type="journal article" date="2018" name="Mol. Biol. Evol.">
        <title>Broad Genomic Sampling Reveals a Smut Pathogenic Ancestry of the Fungal Clade Ustilaginomycotina.</title>
        <authorList>
            <person name="Kijpornyongpan T."/>
            <person name="Mondo S.J."/>
            <person name="Barry K."/>
            <person name="Sandor L."/>
            <person name="Lee J."/>
            <person name="Lipzen A."/>
            <person name="Pangilinan J."/>
            <person name="LaButti K."/>
            <person name="Hainaut M."/>
            <person name="Henrissat B."/>
            <person name="Grigoriev I.V."/>
            <person name="Spatafora J.W."/>
            <person name="Aime M.C."/>
        </authorList>
    </citation>
    <scope>NUCLEOTIDE SEQUENCE [LARGE SCALE GENOMIC DNA]</scope>
    <source>
        <strain evidence="6 7">MCA 4718</strain>
    </source>
</reference>
<name>A0A316U454_9BASI</name>
<evidence type="ECO:0000313" key="6">
    <source>
        <dbReference type="EMBL" id="PWN19950.1"/>
    </source>
</evidence>
<dbReference type="EMBL" id="KZ819329">
    <property type="protein sequence ID" value="PWN19950.1"/>
    <property type="molecule type" value="Genomic_DNA"/>
</dbReference>